<dbReference type="Proteomes" id="UP001201163">
    <property type="component" value="Unassembled WGS sequence"/>
</dbReference>
<dbReference type="PROSITE" id="PS50172">
    <property type="entry name" value="BRCT"/>
    <property type="match status" value="1"/>
</dbReference>
<protein>
    <recommendedName>
        <fullName evidence="2">BRCT domain-containing protein</fullName>
    </recommendedName>
</protein>
<feature type="region of interest" description="Disordered" evidence="1">
    <location>
        <begin position="1"/>
        <end position="36"/>
    </location>
</feature>
<dbReference type="Pfam" id="PF16589">
    <property type="entry name" value="BRCT_2"/>
    <property type="match status" value="1"/>
</dbReference>
<keyword evidence="4" id="KW-1185">Reference proteome</keyword>
<name>A0AAD4QEM5_9AGAM</name>
<organism evidence="3 4">
    <name type="scientific">Lactarius akahatsu</name>
    <dbReference type="NCBI Taxonomy" id="416441"/>
    <lineage>
        <taxon>Eukaryota</taxon>
        <taxon>Fungi</taxon>
        <taxon>Dikarya</taxon>
        <taxon>Basidiomycota</taxon>
        <taxon>Agaricomycotina</taxon>
        <taxon>Agaricomycetes</taxon>
        <taxon>Russulales</taxon>
        <taxon>Russulaceae</taxon>
        <taxon>Lactarius</taxon>
    </lineage>
</organism>
<evidence type="ECO:0000313" key="3">
    <source>
        <dbReference type="EMBL" id="KAH8999221.1"/>
    </source>
</evidence>
<accession>A0AAD4QEM5</accession>
<dbReference type="AlphaFoldDB" id="A0AAD4QEM5"/>
<gene>
    <name evidence="3" type="ORF">EDB92DRAFT_942410</name>
</gene>
<feature type="domain" description="BRCT" evidence="2">
    <location>
        <begin position="99"/>
        <end position="192"/>
    </location>
</feature>
<proteinExistence type="predicted"/>
<dbReference type="GO" id="GO:0017125">
    <property type="term" value="F:deoxycytidyl transferase activity"/>
    <property type="evidence" value="ECO:0007669"/>
    <property type="project" value="TreeGrafter"/>
</dbReference>
<comment type="caution">
    <text evidence="3">The sequence shown here is derived from an EMBL/GenBank/DDBJ whole genome shotgun (WGS) entry which is preliminary data.</text>
</comment>
<sequence>MNSENLTQNQSHRKERLQRRYNPYLLKDTSGGSKTKSLTRHLLQTLTEDSNPITHSDIGLRSDHVVSLATGHQKPDGPSHRRVYVKERNAKLRDQREEATSNVLSNTSIYINGYLRGTTDIEMKRVITEAGGQVLQSASNATHIVSSQPLSGTKTQNLLKSSSRTKQYVVKPEWVMESISAGRRLREESYKLTRGDARDVVL</sequence>
<dbReference type="Gene3D" id="3.40.50.10190">
    <property type="entry name" value="BRCT domain"/>
    <property type="match status" value="1"/>
</dbReference>
<dbReference type="InterPro" id="IPR036420">
    <property type="entry name" value="BRCT_dom_sf"/>
</dbReference>
<dbReference type="InterPro" id="IPR001357">
    <property type="entry name" value="BRCT_dom"/>
</dbReference>
<dbReference type="GO" id="GO:0003887">
    <property type="term" value="F:DNA-directed DNA polymerase activity"/>
    <property type="evidence" value="ECO:0007669"/>
    <property type="project" value="TreeGrafter"/>
</dbReference>
<evidence type="ECO:0000256" key="1">
    <source>
        <dbReference type="SAM" id="MobiDB-lite"/>
    </source>
</evidence>
<evidence type="ECO:0000259" key="2">
    <source>
        <dbReference type="PROSITE" id="PS50172"/>
    </source>
</evidence>
<dbReference type="SMART" id="SM00292">
    <property type="entry name" value="BRCT"/>
    <property type="match status" value="1"/>
</dbReference>
<dbReference type="GO" id="GO:0070987">
    <property type="term" value="P:error-free translesion synthesis"/>
    <property type="evidence" value="ECO:0007669"/>
    <property type="project" value="TreeGrafter"/>
</dbReference>
<dbReference type="PANTHER" id="PTHR45990">
    <property type="entry name" value="DNA REPAIR PROTEIN REV1"/>
    <property type="match status" value="1"/>
</dbReference>
<dbReference type="SUPFAM" id="SSF52113">
    <property type="entry name" value="BRCT domain"/>
    <property type="match status" value="1"/>
</dbReference>
<reference evidence="3" key="1">
    <citation type="submission" date="2022-01" db="EMBL/GenBank/DDBJ databases">
        <title>Comparative genomics reveals a dynamic genome evolution in the ectomycorrhizal milk-cap (Lactarius) mushrooms.</title>
        <authorList>
            <consortium name="DOE Joint Genome Institute"/>
            <person name="Lebreton A."/>
            <person name="Tang N."/>
            <person name="Kuo A."/>
            <person name="LaButti K."/>
            <person name="Drula E."/>
            <person name="Barry K."/>
            <person name="Clum A."/>
            <person name="Lipzen A."/>
            <person name="Mousain D."/>
            <person name="Ng V."/>
            <person name="Wang R."/>
            <person name="Wang X."/>
            <person name="Dai Y."/>
            <person name="Henrissat B."/>
            <person name="Grigoriev I.V."/>
            <person name="Guerin-Laguette A."/>
            <person name="Yu F."/>
            <person name="Martin F.M."/>
        </authorList>
    </citation>
    <scope>NUCLEOTIDE SEQUENCE</scope>
    <source>
        <strain evidence="3">QP</strain>
    </source>
</reference>
<evidence type="ECO:0000313" key="4">
    <source>
        <dbReference type="Proteomes" id="UP001201163"/>
    </source>
</evidence>
<dbReference type="EMBL" id="JAKELL010000004">
    <property type="protein sequence ID" value="KAH8999221.1"/>
    <property type="molecule type" value="Genomic_DNA"/>
</dbReference>
<dbReference type="GO" id="GO:0005634">
    <property type="term" value="C:nucleus"/>
    <property type="evidence" value="ECO:0007669"/>
    <property type="project" value="TreeGrafter"/>
</dbReference>
<dbReference type="PANTHER" id="PTHR45990:SF1">
    <property type="entry name" value="DNA REPAIR PROTEIN REV1"/>
    <property type="match status" value="1"/>
</dbReference>
<dbReference type="GO" id="GO:0042276">
    <property type="term" value="P:error-prone translesion synthesis"/>
    <property type="evidence" value="ECO:0007669"/>
    <property type="project" value="TreeGrafter"/>
</dbReference>
<feature type="compositionally biased region" description="Polar residues" evidence="1">
    <location>
        <begin position="1"/>
        <end position="10"/>
    </location>
</feature>